<proteinExistence type="predicted"/>
<name>A0ACA9Q8N8_9GLOM</name>
<dbReference type="Proteomes" id="UP000789525">
    <property type="component" value="Unassembled WGS sequence"/>
</dbReference>
<organism evidence="1 2">
    <name type="scientific">Acaulospora colombiana</name>
    <dbReference type="NCBI Taxonomy" id="27376"/>
    <lineage>
        <taxon>Eukaryota</taxon>
        <taxon>Fungi</taxon>
        <taxon>Fungi incertae sedis</taxon>
        <taxon>Mucoromycota</taxon>
        <taxon>Glomeromycotina</taxon>
        <taxon>Glomeromycetes</taxon>
        <taxon>Diversisporales</taxon>
        <taxon>Acaulosporaceae</taxon>
        <taxon>Acaulospora</taxon>
    </lineage>
</organism>
<protein>
    <submittedName>
        <fullName evidence="1">4330_t:CDS:1</fullName>
    </submittedName>
</protein>
<feature type="non-terminal residue" evidence="1">
    <location>
        <position position="410"/>
    </location>
</feature>
<comment type="caution">
    <text evidence="1">The sequence shown here is derived from an EMBL/GenBank/DDBJ whole genome shotgun (WGS) entry which is preliminary data.</text>
</comment>
<reference evidence="1" key="1">
    <citation type="submission" date="2021-06" db="EMBL/GenBank/DDBJ databases">
        <authorList>
            <person name="Kallberg Y."/>
            <person name="Tangrot J."/>
            <person name="Rosling A."/>
        </authorList>
    </citation>
    <scope>NUCLEOTIDE SEQUENCE</scope>
    <source>
        <strain evidence="1">CL356</strain>
    </source>
</reference>
<evidence type="ECO:0000313" key="1">
    <source>
        <dbReference type="EMBL" id="CAG8738464.1"/>
    </source>
</evidence>
<keyword evidence="2" id="KW-1185">Reference proteome</keyword>
<feature type="non-terminal residue" evidence="1">
    <location>
        <position position="1"/>
    </location>
</feature>
<dbReference type="EMBL" id="CAJVPT010046644">
    <property type="protein sequence ID" value="CAG8738464.1"/>
    <property type="molecule type" value="Genomic_DNA"/>
</dbReference>
<evidence type="ECO:0000313" key="2">
    <source>
        <dbReference type="Proteomes" id="UP000789525"/>
    </source>
</evidence>
<sequence>LPFTDGEFDFIRWEELLSSLCRVLCPGGIIEMIEEDIIFPTVLEPADSTMDVDEISVGASSKSSRSAPTSAWKHIFRVNYNPLEATNLNSQQAIHRPELSNPEENRLGVFPESRFGLNVPPTTHSSSHLAHAIEFATDHAVLNWLYSAVWQRRWVNTRPTKIMSALLAMQAELEDVVSSECIEIAKPDPDSKQDNLSPLFYQASSADAEYRRGDAFALQTGPKHSTRRHGGIGIGPSAQHFHTNRLHNATKPVLSRSQSLRDDHNDWSLPLSTRLKPPISDETWLKMDPYAHTVRSSTPAVARHVTHEERDPQALFYSDSDEDERSSEASSVSAPSTPRATSPSETEKGKSQGSPRLSTSGGTSPAGRVGRKDSRRKMKTAMSRAKRAGSITIFSEEICRLQMENLTSFG</sequence>
<accession>A0ACA9Q8N8</accession>
<gene>
    <name evidence="1" type="ORF">ACOLOM_LOCUS12033</name>
</gene>